<comment type="caution">
    <text evidence="1">The sequence shown here is derived from an EMBL/GenBank/DDBJ whole genome shotgun (WGS) entry which is preliminary data.</text>
</comment>
<evidence type="ECO:0000313" key="1">
    <source>
        <dbReference type="EMBL" id="KAI3748778.1"/>
    </source>
</evidence>
<proteinExistence type="predicted"/>
<reference evidence="1 2" key="2">
    <citation type="journal article" date="2022" name="Mol. Ecol. Resour.">
        <title>The genomes of chicory, endive, great burdock and yacon provide insights into Asteraceae paleo-polyploidization history and plant inulin production.</title>
        <authorList>
            <person name="Fan W."/>
            <person name="Wang S."/>
            <person name="Wang H."/>
            <person name="Wang A."/>
            <person name="Jiang F."/>
            <person name="Liu H."/>
            <person name="Zhao H."/>
            <person name="Xu D."/>
            <person name="Zhang Y."/>
        </authorList>
    </citation>
    <scope>NUCLEOTIDE SEQUENCE [LARGE SCALE GENOMIC DNA]</scope>
    <source>
        <strain evidence="2">cv. Niubang</strain>
    </source>
</reference>
<gene>
    <name evidence="1" type="ORF">L6452_12107</name>
</gene>
<reference evidence="2" key="1">
    <citation type="journal article" date="2022" name="Mol. Ecol. Resour.">
        <title>The genomes of chicory, endive, great burdock and yacon provide insights into Asteraceae palaeo-polyploidization history and plant inulin production.</title>
        <authorList>
            <person name="Fan W."/>
            <person name="Wang S."/>
            <person name="Wang H."/>
            <person name="Wang A."/>
            <person name="Jiang F."/>
            <person name="Liu H."/>
            <person name="Zhao H."/>
            <person name="Xu D."/>
            <person name="Zhang Y."/>
        </authorList>
    </citation>
    <scope>NUCLEOTIDE SEQUENCE [LARGE SCALE GENOMIC DNA]</scope>
    <source>
        <strain evidence="2">cv. Niubang</strain>
    </source>
</reference>
<organism evidence="1 2">
    <name type="scientific">Arctium lappa</name>
    <name type="common">Greater burdock</name>
    <name type="synonym">Lappa major</name>
    <dbReference type="NCBI Taxonomy" id="4217"/>
    <lineage>
        <taxon>Eukaryota</taxon>
        <taxon>Viridiplantae</taxon>
        <taxon>Streptophyta</taxon>
        <taxon>Embryophyta</taxon>
        <taxon>Tracheophyta</taxon>
        <taxon>Spermatophyta</taxon>
        <taxon>Magnoliopsida</taxon>
        <taxon>eudicotyledons</taxon>
        <taxon>Gunneridae</taxon>
        <taxon>Pentapetalae</taxon>
        <taxon>asterids</taxon>
        <taxon>campanulids</taxon>
        <taxon>Asterales</taxon>
        <taxon>Asteraceae</taxon>
        <taxon>Carduoideae</taxon>
        <taxon>Cardueae</taxon>
        <taxon>Arctiinae</taxon>
        <taxon>Arctium</taxon>
    </lineage>
</organism>
<sequence>MEKQTESSSRRRRRIILFPLPFQGHINPMLQLANLLHSKGFTITILHTNSNAPATSNYPHFTFKSFLDNHPQDPRFSELPAQGIAAVMSRLTLFNQFGADLLHHELELLLASSEKDEPKPCLITDEVWHFTQSVADSLNLPRLILKTSSLFCAVIYDSIPLLHDRGYFKHDDSRKTISYFTL</sequence>
<dbReference type="EMBL" id="CM042049">
    <property type="protein sequence ID" value="KAI3748778.1"/>
    <property type="molecule type" value="Genomic_DNA"/>
</dbReference>
<name>A0ACB9DQ05_ARCLA</name>
<dbReference type="Proteomes" id="UP001055879">
    <property type="component" value="Linkage Group LG03"/>
</dbReference>
<accession>A0ACB9DQ05</accession>
<protein>
    <submittedName>
        <fullName evidence="1">Uncharacterized protein</fullName>
    </submittedName>
</protein>
<evidence type="ECO:0000313" key="2">
    <source>
        <dbReference type="Proteomes" id="UP001055879"/>
    </source>
</evidence>
<keyword evidence="2" id="KW-1185">Reference proteome</keyword>